<gene>
    <name evidence="2" type="ORF">BD310DRAFT_982955</name>
</gene>
<dbReference type="EMBL" id="ML145409">
    <property type="protein sequence ID" value="TBU51077.1"/>
    <property type="molecule type" value="Genomic_DNA"/>
</dbReference>
<feature type="compositionally biased region" description="Acidic residues" evidence="1">
    <location>
        <begin position="186"/>
        <end position="198"/>
    </location>
</feature>
<reference evidence="2 3" key="1">
    <citation type="submission" date="2019-01" db="EMBL/GenBank/DDBJ databases">
        <title>Draft genome sequences of three monokaryotic isolates of the white-rot basidiomycete fungus Dichomitus squalens.</title>
        <authorList>
            <consortium name="DOE Joint Genome Institute"/>
            <person name="Lopez S.C."/>
            <person name="Andreopoulos B."/>
            <person name="Pangilinan J."/>
            <person name="Lipzen A."/>
            <person name="Riley R."/>
            <person name="Ahrendt S."/>
            <person name="Ng V."/>
            <person name="Barry K."/>
            <person name="Daum C."/>
            <person name="Grigoriev I.V."/>
            <person name="Hilden K.S."/>
            <person name="Makela M.R."/>
            <person name="de Vries R.P."/>
        </authorList>
    </citation>
    <scope>NUCLEOTIDE SEQUENCE [LARGE SCALE GENOMIC DNA]</scope>
    <source>
        <strain evidence="2 3">CBS 464.89</strain>
    </source>
</reference>
<feature type="region of interest" description="Disordered" evidence="1">
    <location>
        <begin position="179"/>
        <end position="217"/>
    </location>
</feature>
<evidence type="ECO:0000313" key="3">
    <source>
        <dbReference type="Proteomes" id="UP000292082"/>
    </source>
</evidence>
<keyword evidence="3" id="KW-1185">Reference proteome</keyword>
<evidence type="ECO:0000313" key="2">
    <source>
        <dbReference type="EMBL" id="TBU51077.1"/>
    </source>
</evidence>
<protein>
    <submittedName>
        <fullName evidence="2">Uncharacterized protein</fullName>
    </submittedName>
</protein>
<accession>A0A4Q9PCW9</accession>
<sequence>MAGGLPLGRPLQGQFATAETKLRSELRQLFNAELARLSGVSNAKMRWTLDTYLDYVFFPLGLKLEGWPPTLRFANLSNQPGIRRLRRIKFLWEMGVIHFAPVTDADRRRALRNRFSVAPGPLNYSIRESYSRSDIKARRYRPKTNPFNRPYRFARKGPKSAKVVSAEAEAAAEVEVMEARERQAAAEEDFDDIEQFSDDEMRHEAQELSSDPIEEWE</sequence>
<dbReference type="Proteomes" id="UP000292082">
    <property type="component" value="Unassembled WGS sequence"/>
</dbReference>
<name>A0A4Q9PCW9_9APHY</name>
<organism evidence="2 3">
    <name type="scientific">Dichomitus squalens</name>
    <dbReference type="NCBI Taxonomy" id="114155"/>
    <lineage>
        <taxon>Eukaryota</taxon>
        <taxon>Fungi</taxon>
        <taxon>Dikarya</taxon>
        <taxon>Basidiomycota</taxon>
        <taxon>Agaricomycotina</taxon>
        <taxon>Agaricomycetes</taxon>
        <taxon>Polyporales</taxon>
        <taxon>Polyporaceae</taxon>
        <taxon>Dichomitus</taxon>
    </lineage>
</organism>
<dbReference type="AlphaFoldDB" id="A0A4Q9PCW9"/>
<evidence type="ECO:0000256" key="1">
    <source>
        <dbReference type="SAM" id="MobiDB-lite"/>
    </source>
</evidence>
<proteinExistence type="predicted"/>